<name>A0AAV7UKH9_PLEWA</name>
<feature type="compositionally biased region" description="Polar residues" evidence="1">
    <location>
        <begin position="1"/>
        <end position="13"/>
    </location>
</feature>
<keyword evidence="3" id="KW-1185">Reference proteome</keyword>
<feature type="region of interest" description="Disordered" evidence="1">
    <location>
        <begin position="1"/>
        <end position="148"/>
    </location>
</feature>
<accession>A0AAV7UKH9</accession>
<dbReference type="AlphaFoldDB" id="A0AAV7UKH9"/>
<feature type="compositionally biased region" description="Low complexity" evidence="1">
    <location>
        <begin position="14"/>
        <end position="27"/>
    </location>
</feature>
<comment type="caution">
    <text evidence="2">The sequence shown here is derived from an EMBL/GenBank/DDBJ whole genome shotgun (WGS) entry which is preliminary data.</text>
</comment>
<feature type="compositionally biased region" description="Polar residues" evidence="1">
    <location>
        <begin position="108"/>
        <end position="120"/>
    </location>
</feature>
<sequence length="148" mass="15505">MCLTSPCTSQSSGTTWTEQQPDQQQTTELELGAKVWGWGESRGGRTPAAGDQTGTSHRSWSGAGSSQVPRISTAGPDQHSRNRRGSPGQLSASGRAQQEPAAGAAHPGQQNTSRTPQSATAAHRRDGIRNTSHPAPASAERQNQPIAN</sequence>
<evidence type="ECO:0000256" key="1">
    <source>
        <dbReference type="SAM" id="MobiDB-lite"/>
    </source>
</evidence>
<proteinExistence type="predicted"/>
<dbReference type="Proteomes" id="UP001066276">
    <property type="component" value="Chromosome 3_1"/>
</dbReference>
<gene>
    <name evidence="2" type="ORF">NDU88_005603</name>
</gene>
<dbReference type="EMBL" id="JANPWB010000005">
    <property type="protein sequence ID" value="KAJ1188846.1"/>
    <property type="molecule type" value="Genomic_DNA"/>
</dbReference>
<protein>
    <submittedName>
        <fullName evidence="2">Uncharacterized protein</fullName>
    </submittedName>
</protein>
<evidence type="ECO:0000313" key="3">
    <source>
        <dbReference type="Proteomes" id="UP001066276"/>
    </source>
</evidence>
<evidence type="ECO:0000313" key="2">
    <source>
        <dbReference type="EMBL" id="KAJ1188846.1"/>
    </source>
</evidence>
<reference evidence="2" key="1">
    <citation type="journal article" date="2022" name="bioRxiv">
        <title>Sequencing and chromosome-scale assembly of the giantPleurodeles waltlgenome.</title>
        <authorList>
            <person name="Brown T."/>
            <person name="Elewa A."/>
            <person name="Iarovenko S."/>
            <person name="Subramanian E."/>
            <person name="Araus A.J."/>
            <person name="Petzold A."/>
            <person name="Susuki M."/>
            <person name="Suzuki K.-i.T."/>
            <person name="Hayashi T."/>
            <person name="Toyoda A."/>
            <person name="Oliveira C."/>
            <person name="Osipova E."/>
            <person name="Leigh N.D."/>
            <person name="Simon A."/>
            <person name="Yun M.H."/>
        </authorList>
    </citation>
    <scope>NUCLEOTIDE SEQUENCE</scope>
    <source>
        <strain evidence="2">20211129_DDA</strain>
        <tissue evidence="2">Liver</tissue>
    </source>
</reference>
<organism evidence="2 3">
    <name type="scientific">Pleurodeles waltl</name>
    <name type="common">Iberian ribbed newt</name>
    <dbReference type="NCBI Taxonomy" id="8319"/>
    <lineage>
        <taxon>Eukaryota</taxon>
        <taxon>Metazoa</taxon>
        <taxon>Chordata</taxon>
        <taxon>Craniata</taxon>
        <taxon>Vertebrata</taxon>
        <taxon>Euteleostomi</taxon>
        <taxon>Amphibia</taxon>
        <taxon>Batrachia</taxon>
        <taxon>Caudata</taxon>
        <taxon>Salamandroidea</taxon>
        <taxon>Salamandridae</taxon>
        <taxon>Pleurodelinae</taxon>
        <taxon>Pleurodeles</taxon>
    </lineage>
</organism>
<feature type="compositionally biased region" description="Polar residues" evidence="1">
    <location>
        <begin position="52"/>
        <end position="70"/>
    </location>
</feature>